<proteinExistence type="predicted"/>
<dbReference type="Pfam" id="PF21530">
    <property type="entry name" value="Pif1_2B_dom"/>
    <property type="match status" value="1"/>
</dbReference>
<evidence type="ECO:0000313" key="2">
    <source>
        <dbReference type="EMBL" id="PWZ18178.1"/>
    </source>
</evidence>
<organism evidence="2 3">
    <name type="scientific">Zea mays</name>
    <name type="common">Maize</name>
    <dbReference type="NCBI Taxonomy" id="4577"/>
    <lineage>
        <taxon>Eukaryota</taxon>
        <taxon>Viridiplantae</taxon>
        <taxon>Streptophyta</taxon>
        <taxon>Embryophyta</taxon>
        <taxon>Tracheophyta</taxon>
        <taxon>Spermatophyta</taxon>
        <taxon>Magnoliopsida</taxon>
        <taxon>Liliopsida</taxon>
        <taxon>Poales</taxon>
        <taxon>Poaceae</taxon>
        <taxon>PACMAD clade</taxon>
        <taxon>Panicoideae</taxon>
        <taxon>Andropogonodae</taxon>
        <taxon>Andropogoneae</taxon>
        <taxon>Tripsacinae</taxon>
        <taxon>Zea</taxon>
    </lineage>
</organism>
<dbReference type="PANTHER" id="PTHR10492:SF90">
    <property type="entry name" value="ATP-DEPENDENT DNA HELICASE"/>
    <property type="match status" value="1"/>
</dbReference>
<dbReference type="Proteomes" id="UP000251960">
    <property type="component" value="Chromosome 6"/>
</dbReference>
<evidence type="ECO:0000313" key="3">
    <source>
        <dbReference type="Proteomes" id="UP000251960"/>
    </source>
</evidence>
<sequence length="165" mass="18403">MRLSNPSLHGKEHADMEQFSKWVLDISDGALPAVTRGDESKPTWVTIPEDLLIRTDGDAAASLISEVYPNLLERYMDPTYLATRAIVCPNNLTTDKINDYIVSLLLGHGVQCLSCDTISKSSERIPDFDMLYPTKFLNSINAANFPCHKLVLKRGVTVMLLHNLN</sequence>
<dbReference type="PANTHER" id="PTHR10492">
    <property type="match status" value="1"/>
</dbReference>
<accession>A0A3L6EC93</accession>
<feature type="domain" description="DNA helicase Pif1-like 2B" evidence="1">
    <location>
        <begin position="135"/>
        <end position="165"/>
    </location>
</feature>
<comment type="caution">
    <text evidence="2">The sequence shown here is derived from an EMBL/GenBank/DDBJ whole genome shotgun (WGS) entry which is preliminary data.</text>
</comment>
<dbReference type="EMBL" id="NCVQ01000007">
    <property type="protein sequence ID" value="PWZ18178.1"/>
    <property type="molecule type" value="Genomic_DNA"/>
</dbReference>
<reference evidence="2 3" key="1">
    <citation type="journal article" date="2018" name="Nat. Genet.">
        <title>Extensive intraspecific gene order and gene structural variations between Mo17 and other maize genomes.</title>
        <authorList>
            <person name="Sun S."/>
            <person name="Zhou Y."/>
            <person name="Chen J."/>
            <person name="Shi J."/>
            <person name="Zhao H."/>
            <person name="Zhao H."/>
            <person name="Song W."/>
            <person name="Zhang M."/>
            <person name="Cui Y."/>
            <person name="Dong X."/>
            <person name="Liu H."/>
            <person name="Ma X."/>
            <person name="Jiao Y."/>
            <person name="Wang B."/>
            <person name="Wei X."/>
            <person name="Stein J.C."/>
            <person name="Glaubitz J.C."/>
            <person name="Lu F."/>
            <person name="Yu G."/>
            <person name="Liang C."/>
            <person name="Fengler K."/>
            <person name="Li B."/>
            <person name="Rafalski A."/>
            <person name="Schnable P.S."/>
            <person name="Ware D.H."/>
            <person name="Buckler E.S."/>
            <person name="Lai J."/>
        </authorList>
    </citation>
    <scope>NUCLEOTIDE SEQUENCE [LARGE SCALE GENOMIC DNA]</scope>
    <source>
        <strain evidence="3">cv. Missouri 17</strain>
        <tissue evidence="2">Seedling</tissue>
    </source>
</reference>
<protein>
    <recommendedName>
        <fullName evidence="1">DNA helicase Pif1-like 2B domain-containing protein</fullName>
    </recommendedName>
</protein>
<gene>
    <name evidence="2" type="ORF">Zm00014a_007201</name>
</gene>
<dbReference type="InterPro" id="IPR049163">
    <property type="entry name" value="Pif1-like_2B_dom"/>
</dbReference>
<name>A0A3L6EC93_MAIZE</name>
<evidence type="ECO:0000259" key="1">
    <source>
        <dbReference type="Pfam" id="PF21530"/>
    </source>
</evidence>
<dbReference type="AlphaFoldDB" id="A0A3L6EC93"/>